<dbReference type="OrthoDB" id="4726955at2"/>
<name>A0A5B9P8L1_9BACT</name>
<dbReference type="InterPro" id="IPR015943">
    <property type="entry name" value="WD40/YVTN_repeat-like_dom_sf"/>
</dbReference>
<dbReference type="STRING" id="980251.GCA_001642875_02141"/>
<dbReference type="Proteomes" id="UP000322214">
    <property type="component" value="Chromosome"/>
</dbReference>
<reference evidence="3 4" key="1">
    <citation type="submission" date="2019-08" db="EMBL/GenBank/DDBJ databases">
        <title>Deep-cultivation of Planctomycetes and their phenomic and genomic characterization uncovers novel biology.</title>
        <authorList>
            <person name="Wiegand S."/>
            <person name="Jogler M."/>
            <person name="Boedeker C."/>
            <person name="Pinto D."/>
            <person name="Vollmers J."/>
            <person name="Rivas-Marin E."/>
            <person name="Kohn T."/>
            <person name="Peeters S.H."/>
            <person name="Heuer A."/>
            <person name="Rast P."/>
            <person name="Oberbeckmann S."/>
            <person name="Bunk B."/>
            <person name="Jeske O."/>
            <person name="Meyerdierks A."/>
            <person name="Storesund J.E."/>
            <person name="Kallscheuer N."/>
            <person name="Luecker S."/>
            <person name="Lage O.M."/>
            <person name="Pohl T."/>
            <person name="Merkel B.J."/>
            <person name="Hornburger P."/>
            <person name="Mueller R.-W."/>
            <person name="Bruemmer F."/>
            <person name="Labrenz M."/>
            <person name="Spormann A.M."/>
            <person name="Op den Camp H."/>
            <person name="Overmann J."/>
            <person name="Amann R."/>
            <person name="Jetten M.S.M."/>
            <person name="Mascher T."/>
            <person name="Medema M.H."/>
            <person name="Devos D.P."/>
            <person name="Kaster A.-K."/>
            <person name="Ovreas L."/>
            <person name="Rohde M."/>
            <person name="Galperin M.Y."/>
            <person name="Jogler C."/>
        </authorList>
    </citation>
    <scope>NUCLEOTIDE SEQUENCE [LARGE SCALE GENOMIC DNA]</scope>
    <source>
        <strain evidence="3 4">FC18</strain>
    </source>
</reference>
<keyword evidence="1" id="KW-0732">Signal</keyword>
<dbReference type="Gene3D" id="2.130.10.10">
    <property type="entry name" value="YVTN repeat-like/Quinoprotein amine dehydrogenase"/>
    <property type="match status" value="1"/>
</dbReference>
<keyword evidence="4" id="KW-1185">Reference proteome</keyword>
<organism evidence="3 4">
    <name type="scientific">Mariniblastus fucicola</name>
    <dbReference type="NCBI Taxonomy" id="980251"/>
    <lineage>
        <taxon>Bacteria</taxon>
        <taxon>Pseudomonadati</taxon>
        <taxon>Planctomycetota</taxon>
        <taxon>Planctomycetia</taxon>
        <taxon>Pirellulales</taxon>
        <taxon>Pirellulaceae</taxon>
        <taxon>Mariniblastus</taxon>
    </lineage>
</organism>
<feature type="signal peptide" evidence="1">
    <location>
        <begin position="1"/>
        <end position="22"/>
    </location>
</feature>
<dbReference type="InterPro" id="IPR011047">
    <property type="entry name" value="Quinoprotein_ADH-like_sf"/>
</dbReference>
<evidence type="ECO:0000256" key="1">
    <source>
        <dbReference type="SAM" id="SignalP"/>
    </source>
</evidence>
<dbReference type="AlphaFoldDB" id="A0A5B9P8L1"/>
<evidence type="ECO:0000259" key="2">
    <source>
        <dbReference type="Pfam" id="PF13360"/>
    </source>
</evidence>
<dbReference type="PANTHER" id="PTHR34512">
    <property type="entry name" value="CELL SURFACE PROTEIN"/>
    <property type="match status" value="1"/>
</dbReference>
<gene>
    <name evidence="3" type="ORF">MFFC18_25110</name>
</gene>
<dbReference type="KEGG" id="mff:MFFC18_25110"/>
<sequence length="441" mass="49341" precursor="true">MYRRIILLSCLAILVSASAAMAQQDWPRWMGSDRTNTWNETGLIESFPEGGPKILWRTPIAGGYSGAAIADGKVLITDFVTDANVKIGNFERREFDGTERILCLNESDGKVIWKHEHAVRYTISYPSGPRCTPVIENDRVWTLGAEGNLFCFNLEDGKILWEKDLRKEYNTTAALWGYAGHPLIDGNNLITLAGGEGSHIVALNKNTGEEVWRALTAPEQGYSPPTIISAAGVRQLITCRPDAITSLNPEDGKEYWSVPYEATSNSIIMTPLHFGDYLYIGGYSKKSLLIKLNSMEPTATEFWRNKGRAAISAINVQPYLDVENQIAYGMDQTGDMRALKLPEGELLWATSEPSSKRRTGNGTVFIVREGKTDRFWLFNDYGFLIIAEITKDGYKEIDRTKVIEPSNNAFGRQVVWSMPAFANKRAYIRNDNEIICVDLAK</sequence>
<dbReference type="EMBL" id="CP042912">
    <property type="protein sequence ID" value="QEG22628.1"/>
    <property type="molecule type" value="Genomic_DNA"/>
</dbReference>
<dbReference type="InterPro" id="IPR002372">
    <property type="entry name" value="PQQ_rpt_dom"/>
</dbReference>
<dbReference type="InterPro" id="IPR018391">
    <property type="entry name" value="PQQ_b-propeller_rpt"/>
</dbReference>
<dbReference type="RefSeq" id="WP_075084607.1">
    <property type="nucleotide sequence ID" value="NZ_CP042912.1"/>
</dbReference>
<dbReference type="PANTHER" id="PTHR34512:SF30">
    <property type="entry name" value="OUTER MEMBRANE PROTEIN ASSEMBLY FACTOR BAMB"/>
    <property type="match status" value="1"/>
</dbReference>
<proteinExistence type="predicted"/>
<dbReference type="Pfam" id="PF13360">
    <property type="entry name" value="PQQ_2"/>
    <property type="match status" value="1"/>
</dbReference>
<accession>A0A5B9P8L1</accession>
<feature type="chain" id="PRO_5022904243" evidence="1">
    <location>
        <begin position="23"/>
        <end position="441"/>
    </location>
</feature>
<evidence type="ECO:0000313" key="4">
    <source>
        <dbReference type="Proteomes" id="UP000322214"/>
    </source>
</evidence>
<dbReference type="SUPFAM" id="SSF50998">
    <property type="entry name" value="Quinoprotein alcohol dehydrogenase-like"/>
    <property type="match status" value="1"/>
</dbReference>
<protein>
    <submittedName>
        <fullName evidence="3">Outer membrane biogenesis protein BamB</fullName>
    </submittedName>
</protein>
<evidence type="ECO:0000313" key="3">
    <source>
        <dbReference type="EMBL" id="QEG22628.1"/>
    </source>
</evidence>
<dbReference type="SMART" id="SM00564">
    <property type="entry name" value="PQQ"/>
    <property type="match status" value="3"/>
</dbReference>
<feature type="domain" description="Pyrrolo-quinoline quinone repeat" evidence="2">
    <location>
        <begin position="99"/>
        <end position="350"/>
    </location>
</feature>